<keyword evidence="2" id="KW-0812">Transmembrane</keyword>
<proteinExistence type="predicted"/>
<keyword evidence="4" id="KW-1185">Reference proteome</keyword>
<feature type="compositionally biased region" description="Acidic residues" evidence="1">
    <location>
        <begin position="218"/>
        <end position="243"/>
    </location>
</feature>
<feature type="region of interest" description="Disordered" evidence="1">
    <location>
        <begin position="134"/>
        <end position="263"/>
    </location>
</feature>
<feature type="transmembrane region" description="Helical" evidence="2">
    <location>
        <begin position="390"/>
        <end position="411"/>
    </location>
</feature>
<feature type="compositionally biased region" description="Low complexity" evidence="1">
    <location>
        <begin position="134"/>
        <end position="204"/>
    </location>
</feature>
<feature type="transmembrane region" description="Helical" evidence="2">
    <location>
        <begin position="469"/>
        <end position="491"/>
    </location>
</feature>
<sequence length="716" mass="78661">MRVKQFWTYVPLPAQAKLVWERITFSRLTTAYFAFSVIHCIIQLGLQINAFAINANADKFLTSISAQAGAANQGIPALGEDDLKLCKNVAHDLSTDGCDTVWSSKPRAAMDMAVSRPSLSTVTVAATTSAFTNSISSSSSSTRASSATSSSSEVSSSSSSSSDSEVSTSSSSSRAQTSQAATTARSSSSSQQEQTTSTTSSTVAVPTINNGSSKKDDENELESDDEDSDSDSDDEESDSDSDDEKPKIVLSKSTRSLSKRHPWPGEANKMITVTLNGGGFNNKKLDLPESCAWSLNWPVSMLGNTKREDVVFITFQIWVLGMSIVAILNESIPHIAASLLTHVLATAWSGFQIAHTANFRKNFSRVLTNGACQGVNLLPDYWKTRSVAEFTILAFNIVSLFISGYLTWKLLKLFGWQTFKRVGASLTINRLYKLVLVMSITLQLSMFFMGATVGLWIDNLFNGIAADFAWYIPLYKATAFATMILLVPWIIMGWMSIRKELRLLMAIFLFLSLCYLGGWSVMFLSDTFRWTFVTWMFFRLMAIASVFLTLTAFVLGVICRYNFGKGLPRYLSAQEPLPGDDFTPVYHTSDIEKVDFPSNEKPIPTFSAAFGRGLEVPTPSQMFPGRMSNGPRFFQRSAVPFESPRGSDGTLTPPQSVMTRDNRSDDSRNATLARSDSSGSSKSYNSLGSYYNYSGPQHTRSGSEETIGNGRRWVIE</sequence>
<dbReference type="Proteomes" id="UP001465976">
    <property type="component" value="Unassembled WGS sequence"/>
</dbReference>
<feature type="transmembrane region" description="Helical" evidence="2">
    <location>
        <begin position="536"/>
        <end position="559"/>
    </location>
</feature>
<accession>A0ABR3FQE8</accession>
<evidence type="ECO:0000256" key="2">
    <source>
        <dbReference type="SAM" id="Phobius"/>
    </source>
</evidence>
<feature type="transmembrane region" description="Helical" evidence="2">
    <location>
        <begin position="431"/>
        <end position="457"/>
    </location>
</feature>
<keyword evidence="2" id="KW-1133">Transmembrane helix</keyword>
<name>A0ABR3FQE8_9AGAR</name>
<protein>
    <submittedName>
        <fullName evidence="3">Uncharacterized protein</fullName>
    </submittedName>
</protein>
<feature type="region of interest" description="Disordered" evidence="1">
    <location>
        <begin position="638"/>
        <end position="716"/>
    </location>
</feature>
<reference evidence="3 4" key="1">
    <citation type="submission" date="2024-02" db="EMBL/GenBank/DDBJ databases">
        <title>A draft genome for the cacao thread blight pathogen Marasmius crinis-equi.</title>
        <authorList>
            <person name="Cohen S.P."/>
            <person name="Baruah I.K."/>
            <person name="Amoako-Attah I."/>
            <person name="Bukari Y."/>
            <person name="Meinhardt L.W."/>
            <person name="Bailey B.A."/>
        </authorList>
    </citation>
    <scope>NUCLEOTIDE SEQUENCE [LARGE SCALE GENOMIC DNA]</scope>
    <source>
        <strain evidence="3 4">GH-76</strain>
    </source>
</reference>
<dbReference type="PANTHER" id="PTHR34391">
    <property type="entry name" value="UPF0658 GOLGI APPARATUS MEMBRANE PROTEIN C1952.10C-RELATED"/>
    <property type="match status" value="1"/>
</dbReference>
<evidence type="ECO:0000313" key="3">
    <source>
        <dbReference type="EMBL" id="KAL0577589.1"/>
    </source>
</evidence>
<dbReference type="EMBL" id="JBAHYK010000147">
    <property type="protein sequence ID" value="KAL0577589.1"/>
    <property type="molecule type" value="Genomic_DNA"/>
</dbReference>
<dbReference type="PANTHER" id="PTHR34391:SF2">
    <property type="entry name" value="TRP C-TERMINAL DOMAIN-CONTAINING PROTEIN"/>
    <property type="match status" value="1"/>
</dbReference>
<feature type="transmembrane region" description="Helical" evidence="2">
    <location>
        <begin position="335"/>
        <end position="354"/>
    </location>
</feature>
<feature type="transmembrane region" description="Helical" evidence="2">
    <location>
        <begin position="310"/>
        <end position="328"/>
    </location>
</feature>
<gene>
    <name evidence="3" type="ORF">V5O48_004387</name>
</gene>
<dbReference type="InterPro" id="IPR040410">
    <property type="entry name" value="UPF0658_Golgi"/>
</dbReference>
<organism evidence="3 4">
    <name type="scientific">Marasmius crinis-equi</name>
    <dbReference type="NCBI Taxonomy" id="585013"/>
    <lineage>
        <taxon>Eukaryota</taxon>
        <taxon>Fungi</taxon>
        <taxon>Dikarya</taxon>
        <taxon>Basidiomycota</taxon>
        <taxon>Agaricomycotina</taxon>
        <taxon>Agaricomycetes</taxon>
        <taxon>Agaricomycetidae</taxon>
        <taxon>Agaricales</taxon>
        <taxon>Marasmiineae</taxon>
        <taxon>Marasmiaceae</taxon>
        <taxon>Marasmius</taxon>
    </lineage>
</organism>
<feature type="compositionally biased region" description="Polar residues" evidence="1">
    <location>
        <begin position="649"/>
        <end position="659"/>
    </location>
</feature>
<keyword evidence="2" id="KW-0472">Membrane</keyword>
<evidence type="ECO:0000313" key="4">
    <source>
        <dbReference type="Proteomes" id="UP001465976"/>
    </source>
</evidence>
<feature type="compositionally biased region" description="Polar residues" evidence="1">
    <location>
        <begin position="696"/>
        <end position="706"/>
    </location>
</feature>
<feature type="transmembrane region" description="Helical" evidence="2">
    <location>
        <begin position="503"/>
        <end position="524"/>
    </location>
</feature>
<feature type="compositionally biased region" description="Low complexity" evidence="1">
    <location>
        <begin position="675"/>
        <end position="695"/>
    </location>
</feature>
<evidence type="ECO:0000256" key="1">
    <source>
        <dbReference type="SAM" id="MobiDB-lite"/>
    </source>
</evidence>
<comment type="caution">
    <text evidence="3">The sequence shown here is derived from an EMBL/GenBank/DDBJ whole genome shotgun (WGS) entry which is preliminary data.</text>
</comment>